<keyword evidence="6" id="KW-0378">Hydrolase</keyword>
<dbReference type="InterPro" id="IPR011096">
    <property type="entry name" value="FTP_domain"/>
</dbReference>
<dbReference type="InterPro" id="IPR001570">
    <property type="entry name" value="Peptidase_M4_C_domain"/>
</dbReference>
<organism evidence="9 10">
    <name type="scientific">Paenibacillus baekrokdamisoli</name>
    <dbReference type="NCBI Taxonomy" id="1712516"/>
    <lineage>
        <taxon>Bacteria</taxon>
        <taxon>Bacillati</taxon>
        <taxon>Bacillota</taxon>
        <taxon>Bacilli</taxon>
        <taxon>Bacillales</taxon>
        <taxon>Paenibacillaceae</taxon>
        <taxon>Paenibacillus</taxon>
    </lineage>
</organism>
<dbReference type="PANTHER" id="PTHR33794">
    <property type="entry name" value="BACILLOLYSIN"/>
    <property type="match status" value="1"/>
</dbReference>
<dbReference type="CDD" id="cd00063">
    <property type="entry name" value="FN3"/>
    <property type="match status" value="1"/>
</dbReference>
<reference evidence="9 10" key="1">
    <citation type="submission" date="2018-11" db="EMBL/GenBank/DDBJ databases">
        <title>Complete genome sequence of Paenibacillus baekrokdamisoli strain KCTC 33723.</title>
        <authorList>
            <person name="Kang S.W."/>
            <person name="Lee K.C."/>
            <person name="Kim K.K."/>
            <person name="Kim J.S."/>
            <person name="Kim D.S."/>
            <person name="Ko S.H."/>
            <person name="Yang S.H."/>
            <person name="Lee J.S."/>
        </authorList>
    </citation>
    <scope>NUCLEOTIDE SEQUENCE [LARGE SCALE GENOMIC DNA]</scope>
    <source>
        <strain evidence="9 10">KCTC 33723</strain>
    </source>
</reference>
<name>A0A3G9J3W8_9BACL</name>
<evidence type="ECO:0000256" key="6">
    <source>
        <dbReference type="ARBA" id="ARBA00022801"/>
    </source>
</evidence>
<dbReference type="PRINTS" id="PR00730">
    <property type="entry name" value="THERMOLYSIN"/>
</dbReference>
<dbReference type="PANTHER" id="PTHR33794:SF1">
    <property type="entry name" value="BACILLOLYSIN"/>
    <property type="match status" value="1"/>
</dbReference>
<dbReference type="SUPFAM" id="SSF49265">
    <property type="entry name" value="Fibronectin type III"/>
    <property type="match status" value="1"/>
</dbReference>
<evidence type="ECO:0000256" key="7">
    <source>
        <dbReference type="ARBA" id="ARBA00022833"/>
    </source>
</evidence>
<evidence type="ECO:0000256" key="2">
    <source>
        <dbReference type="ARBA" id="ARBA00009388"/>
    </source>
</evidence>
<keyword evidence="8" id="KW-0482">Metalloprotease</keyword>
<keyword evidence="7" id="KW-0862">Zinc</keyword>
<dbReference type="InterPro" id="IPR001119">
    <property type="entry name" value="SLH_dom"/>
</dbReference>
<dbReference type="Gene3D" id="1.10.390.10">
    <property type="entry name" value="Neutral Protease Domain 2"/>
    <property type="match status" value="1"/>
</dbReference>
<keyword evidence="5" id="KW-0732">Signal</keyword>
<evidence type="ECO:0000256" key="5">
    <source>
        <dbReference type="ARBA" id="ARBA00022729"/>
    </source>
</evidence>
<keyword evidence="4" id="KW-0479">Metal-binding</keyword>
<dbReference type="Gene3D" id="2.60.40.10">
    <property type="entry name" value="Immunoglobulins"/>
    <property type="match status" value="3"/>
</dbReference>
<evidence type="ECO:0000313" key="9">
    <source>
        <dbReference type="EMBL" id="BBH23045.1"/>
    </source>
</evidence>
<keyword evidence="10" id="KW-1185">Reference proteome</keyword>
<dbReference type="GO" id="GO:0004222">
    <property type="term" value="F:metalloendopeptidase activity"/>
    <property type="evidence" value="ECO:0007669"/>
    <property type="project" value="InterPro"/>
</dbReference>
<dbReference type="SUPFAM" id="SSF55486">
    <property type="entry name" value="Metalloproteases ('zincins'), catalytic domain"/>
    <property type="match status" value="1"/>
</dbReference>
<evidence type="ECO:0000256" key="8">
    <source>
        <dbReference type="ARBA" id="ARBA00023049"/>
    </source>
</evidence>
<dbReference type="EMBL" id="AP019308">
    <property type="protein sequence ID" value="BBH23045.1"/>
    <property type="molecule type" value="Genomic_DNA"/>
</dbReference>
<dbReference type="InterPro" id="IPR050728">
    <property type="entry name" value="Zinc_Metalloprotease_M4"/>
</dbReference>
<protein>
    <submittedName>
        <fullName evidence="9">Uncharacterized protein</fullName>
    </submittedName>
</protein>
<comment type="cofactor">
    <cofactor evidence="1">
        <name>Zn(2+)</name>
        <dbReference type="ChEBI" id="CHEBI:29105"/>
    </cofactor>
</comment>
<dbReference type="Pfam" id="PF02868">
    <property type="entry name" value="Peptidase_M4_C"/>
    <property type="match status" value="1"/>
</dbReference>
<comment type="similarity">
    <text evidence="2">Belongs to the peptidase M4 family.</text>
</comment>
<dbReference type="RefSeq" id="WP_164522930.1">
    <property type="nucleotide sequence ID" value="NZ_AP019308.1"/>
</dbReference>
<dbReference type="CDD" id="cd09597">
    <property type="entry name" value="M4_TLP"/>
    <property type="match status" value="1"/>
</dbReference>
<evidence type="ECO:0000313" key="10">
    <source>
        <dbReference type="Proteomes" id="UP000275368"/>
    </source>
</evidence>
<dbReference type="Gene3D" id="3.10.170.10">
    <property type="match status" value="1"/>
</dbReference>
<dbReference type="PROSITE" id="PS51272">
    <property type="entry name" value="SLH"/>
    <property type="match status" value="3"/>
</dbReference>
<dbReference type="Pfam" id="PF00395">
    <property type="entry name" value="SLH"/>
    <property type="match status" value="3"/>
</dbReference>
<proteinExistence type="inferred from homology"/>
<gene>
    <name evidence="9" type="ORF">Back11_43900</name>
</gene>
<dbReference type="InterPro" id="IPR013856">
    <property type="entry name" value="Peptidase_M4_domain"/>
</dbReference>
<dbReference type="KEGG" id="pbk:Back11_43900"/>
<evidence type="ECO:0000256" key="1">
    <source>
        <dbReference type="ARBA" id="ARBA00001947"/>
    </source>
</evidence>
<dbReference type="InterPro" id="IPR036116">
    <property type="entry name" value="FN3_sf"/>
</dbReference>
<dbReference type="Proteomes" id="UP000275368">
    <property type="component" value="Chromosome"/>
</dbReference>
<dbReference type="InterPro" id="IPR023612">
    <property type="entry name" value="Peptidase_M4"/>
</dbReference>
<dbReference type="InterPro" id="IPR013783">
    <property type="entry name" value="Ig-like_fold"/>
</dbReference>
<dbReference type="GO" id="GO:0046872">
    <property type="term" value="F:metal ion binding"/>
    <property type="evidence" value="ECO:0007669"/>
    <property type="project" value="UniProtKB-KW"/>
</dbReference>
<dbReference type="InterPro" id="IPR027268">
    <property type="entry name" value="Peptidase_M4/M1_CTD_sf"/>
</dbReference>
<evidence type="ECO:0000256" key="4">
    <source>
        <dbReference type="ARBA" id="ARBA00022723"/>
    </source>
</evidence>
<dbReference type="PROSITE" id="PS50853">
    <property type="entry name" value="FN3"/>
    <property type="match status" value="1"/>
</dbReference>
<dbReference type="InterPro" id="IPR003961">
    <property type="entry name" value="FN3_dom"/>
</dbReference>
<keyword evidence="3" id="KW-0645">Protease</keyword>
<evidence type="ECO:0000256" key="3">
    <source>
        <dbReference type="ARBA" id="ARBA00022670"/>
    </source>
</evidence>
<dbReference type="GO" id="GO:0006508">
    <property type="term" value="P:proteolysis"/>
    <property type="evidence" value="ECO:0007669"/>
    <property type="project" value="UniProtKB-KW"/>
</dbReference>
<dbReference type="Gene3D" id="3.10.450.40">
    <property type="match status" value="1"/>
</dbReference>
<accession>A0A3G9J3W8</accession>
<dbReference type="Gene3D" id="3.10.450.490">
    <property type="match status" value="1"/>
</dbReference>
<sequence>MNRSRDIGKKSLRLFMVLQLALGLCGGELAAASDAQSAQNFIEGNQVQSSIKGELSAPLGNDQSVLQFLTSNKKTIGVSDPANQLTLKQKTVDPAGRTHYLYQLQEGGIPVYGKYIRVHLNKSKRVTEIRNQLAASPVPAIPKTLTPKLSSQDAITALRRHLEETLGFEIQSKNVIDGKQLTNPPASTLMIYPFHGRSYLAYETELSYLEPAAGDWIAYVDANNGEIIDKYDRMAENAAPALITGVGQNDTERRLNVVLDDLNDADSENDIYMLEDRARDMYKNDTKTGEIVTFDAGDWGPPVTVPGKDVSFIDEDEVNAHFYSGVVYEYFQKKFNRNSIDGNGMDILSLVHYTEDANDDGTPDVYDNAFWNGAMMIYGDGSCYSCSLDVIGHEMVHGITQYSSDLEYRHQSGALNESFSDIFGSLIEMNFEQTPNNWTIGEDTGSIFRDMADPRRFNQPATMNDFKYVNREIDEGGVHINSGIPNHAAYLTATGIDTIGLNGKDILGQLSYDVLTNRLMPNSNFEDARDAFVSAAEDYASEHSGTQGIVQKVKDAWTAVGLPYGSRHEITSLQANGVASVWIEANSNEIYVNASSPETFNPTITVTSGATLTAVDSDYSDQTGLYKVNSGGTSVEWNVYVYDSAPYLTYKWANWVHPEWNFYEVNVDIGQIASEVEIELHNDTFQGVDGEDFLQTGKAIVSPVPEGLVPHSMLVGQKLKLWFLGEAVHHTNRDDVRDFSIRFMDSAFHNSYEYQVANYYKNDMVIDMKSALRMTDITETTASFEWPSLSDATQFQLFQSTDEEVTWSPSATSAALDGSSTNATITGLSPDRLYKFKLVTTGGKDAGDSIALATYTLSAGKHAPTLKEEIADRTAIAGGADIVVPLSGTFEDQDINDTFVYETYSGDTRLATVSQMGDPLVIHPIAAGRVEILVNAHDGWGHYVQDRFYVTISPPPNQAPKVFKSVAGQIAYVGSDLNVPLADAFKDPDGDALTITVESDASDKAIVNVVDKEVRIHPVSVGTAIVTLIADDGHGHTTTALFAVTVKPPNQASAVSNPIANQNAASIGQEIIIPLSGVFTDPDGDPLRFSASSNSRQVASVKVVGNTLRVKTMAIGTAAIRVTANDGNRHTVSDTFLVTQSTAQTNPPSGGGGGGGVPPIIPPTLPKEDVPGLFIDDEGVHLSPNENNIKTVLSQDGTKNMTITVESLDLEKAFNAMDDADSGSKTIILKANKSADKTSVELPAGTLVKASQKHNDAIISIQTEHTSFDLPLKALNFGDLAWKTGESIDKVTLRISLSAPSKAEEQMIRNHGASQGLTFISIVDFKVFAEAGGKSVEITDFGSTYVPRSIVVSETDGNKRLLAVIIDPKTGEAQFIPATLKVENGKTTIVISAPHASLYGVVEARKVTFTDIQNHTAKSEIETLASALMIKGTSATTFSPDKSITRAEFAALLTRALGLDATISVSKFTDVKDTHWFAPSVNAAVKAGIINGKSSTLFDPNATITREEMAVMVSRGISFAGKKINLTELIAKQTAPFADGNRISGWAKTAILQNIDAGIYLANKSEDFKPKAKVTRAEVAVILKKMLDYLHFIDK</sequence>
<dbReference type="Pfam" id="PF07504">
    <property type="entry name" value="FTP"/>
    <property type="match status" value="1"/>
</dbReference>
<dbReference type="Pfam" id="PF01447">
    <property type="entry name" value="Peptidase_M4"/>
    <property type="match status" value="1"/>
</dbReference>